<accession>A0AA86TNI0</accession>
<protein>
    <submittedName>
        <fullName evidence="2">Uncharacterized protein</fullName>
    </submittedName>
</protein>
<dbReference type="Proteomes" id="UP001189624">
    <property type="component" value="Chromosome 9"/>
</dbReference>
<organism evidence="2 3">
    <name type="scientific">Sphenostylis stenocarpa</name>
    <dbReference type="NCBI Taxonomy" id="92480"/>
    <lineage>
        <taxon>Eukaryota</taxon>
        <taxon>Viridiplantae</taxon>
        <taxon>Streptophyta</taxon>
        <taxon>Embryophyta</taxon>
        <taxon>Tracheophyta</taxon>
        <taxon>Spermatophyta</taxon>
        <taxon>Magnoliopsida</taxon>
        <taxon>eudicotyledons</taxon>
        <taxon>Gunneridae</taxon>
        <taxon>Pentapetalae</taxon>
        <taxon>rosids</taxon>
        <taxon>fabids</taxon>
        <taxon>Fabales</taxon>
        <taxon>Fabaceae</taxon>
        <taxon>Papilionoideae</taxon>
        <taxon>50 kb inversion clade</taxon>
        <taxon>NPAAA clade</taxon>
        <taxon>indigoferoid/millettioid clade</taxon>
        <taxon>Phaseoleae</taxon>
        <taxon>Sphenostylis</taxon>
    </lineage>
</organism>
<reference evidence="2" key="1">
    <citation type="submission" date="2023-10" db="EMBL/GenBank/DDBJ databases">
        <authorList>
            <person name="Domelevo Entfellner J.-B."/>
        </authorList>
    </citation>
    <scope>NUCLEOTIDE SEQUENCE</scope>
</reference>
<proteinExistence type="predicted"/>
<evidence type="ECO:0000313" key="2">
    <source>
        <dbReference type="EMBL" id="CAJ1973682.1"/>
    </source>
</evidence>
<gene>
    <name evidence="2" type="ORF">AYBTSS11_LOCUS25746</name>
</gene>
<evidence type="ECO:0000313" key="3">
    <source>
        <dbReference type="Proteomes" id="UP001189624"/>
    </source>
</evidence>
<feature type="non-terminal residue" evidence="2">
    <location>
        <position position="69"/>
    </location>
</feature>
<evidence type="ECO:0000256" key="1">
    <source>
        <dbReference type="SAM" id="MobiDB-lite"/>
    </source>
</evidence>
<feature type="region of interest" description="Disordered" evidence="1">
    <location>
        <begin position="1"/>
        <end position="27"/>
    </location>
</feature>
<dbReference type="AlphaFoldDB" id="A0AA86TNI0"/>
<keyword evidence="3" id="KW-1185">Reference proteome</keyword>
<dbReference type="Gramene" id="rna-AYBTSS11_LOCUS25746">
    <property type="protein sequence ID" value="CAJ1973682.1"/>
    <property type="gene ID" value="gene-AYBTSS11_LOCUS25746"/>
</dbReference>
<dbReference type="EMBL" id="OY731406">
    <property type="protein sequence ID" value="CAJ1973682.1"/>
    <property type="molecule type" value="Genomic_DNA"/>
</dbReference>
<name>A0AA86TNI0_9FABA</name>
<sequence>MPLQRGQNGVKREQISGKVGPMGSTEGGTRNRIVVVLIEAAGVSEVKTRGGPHCIVHIITYSFKLKARA</sequence>